<dbReference type="InterPro" id="IPR011009">
    <property type="entry name" value="Kinase-like_dom_sf"/>
</dbReference>
<feature type="domain" description="Protein kinase" evidence="3">
    <location>
        <begin position="11"/>
        <end position="261"/>
    </location>
</feature>
<evidence type="ECO:0000256" key="1">
    <source>
        <dbReference type="SAM" id="MobiDB-lite"/>
    </source>
</evidence>
<dbReference type="SUPFAM" id="SSF56112">
    <property type="entry name" value="Protein kinase-like (PK-like)"/>
    <property type="match status" value="1"/>
</dbReference>
<dbReference type="EMBL" id="JBHSIU010000110">
    <property type="protein sequence ID" value="MFC5006905.1"/>
    <property type="molecule type" value="Genomic_DNA"/>
</dbReference>
<protein>
    <submittedName>
        <fullName evidence="4">Protein kinase</fullName>
    </submittedName>
</protein>
<dbReference type="SMART" id="SM00220">
    <property type="entry name" value="S_TKc"/>
    <property type="match status" value="1"/>
</dbReference>
<dbReference type="InterPro" id="IPR053235">
    <property type="entry name" value="Ser_Thr_kinase"/>
</dbReference>
<dbReference type="InterPro" id="IPR008271">
    <property type="entry name" value="Ser/Thr_kinase_AS"/>
</dbReference>
<feature type="region of interest" description="Disordered" evidence="1">
    <location>
        <begin position="812"/>
        <end position="898"/>
    </location>
</feature>
<evidence type="ECO:0000259" key="3">
    <source>
        <dbReference type="PROSITE" id="PS50011"/>
    </source>
</evidence>
<feature type="compositionally biased region" description="Low complexity" evidence="1">
    <location>
        <begin position="823"/>
        <end position="851"/>
    </location>
</feature>
<feature type="transmembrane region" description="Helical" evidence="2">
    <location>
        <begin position="781"/>
        <end position="802"/>
    </location>
</feature>
<dbReference type="Gene3D" id="3.30.200.20">
    <property type="entry name" value="Phosphorylase Kinase, domain 1"/>
    <property type="match status" value="1"/>
</dbReference>
<feature type="compositionally biased region" description="Pro residues" evidence="1">
    <location>
        <begin position="880"/>
        <end position="898"/>
    </location>
</feature>
<comment type="caution">
    <text evidence="4">The sequence shown here is derived from an EMBL/GenBank/DDBJ whole genome shotgun (WGS) entry which is preliminary data.</text>
</comment>
<reference evidence="5" key="1">
    <citation type="journal article" date="2019" name="Int. J. Syst. Evol. Microbiol.">
        <title>The Global Catalogue of Microorganisms (GCM) 10K type strain sequencing project: providing services to taxonomists for standard genome sequencing and annotation.</title>
        <authorList>
            <consortium name="The Broad Institute Genomics Platform"/>
            <consortium name="The Broad Institute Genome Sequencing Center for Infectious Disease"/>
            <person name="Wu L."/>
            <person name="Ma J."/>
        </authorList>
    </citation>
    <scope>NUCLEOTIDE SEQUENCE [LARGE SCALE GENOMIC DNA]</scope>
    <source>
        <strain evidence="5">CGMCC 4.7152</strain>
    </source>
</reference>
<dbReference type="PANTHER" id="PTHR24361">
    <property type="entry name" value="MITOGEN-ACTIVATED KINASE KINASE KINASE"/>
    <property type="match status" value="1"/>
</dbReference>
<proteinExistence type="predicted"/>
<accession>A0ABV9WFX8</accession>
<evidence type="ECO:0000313" key="4">
    <source>
        <dbReference type="EMBL" id="MFC5006905.1"/>
    </source>
</evidence>
<evidence type="ECO:0000256" key="2">
    <source>
        <dbReference type="SAM" id="Phobius"/>
    </source>
</evidence>
<keyword evidence="2" id="KW-0812">Transmembrane</keyword>
<feature type="compositionally biased region" description="Low complexity" evidence="1">
    <location>
        <begin position="393"/>
        <end position="407"/>
    </location>
</feature>
<keyword evidence="5" id="KW-1185">Reference proteome</keyword>
<dbReference type="RefSeq" id="WP_380127559.1">
    <property type="nucleotide sequence ID" value="NZ_JBHSIU010000110.1"/>
</dbReference>
<evidence type="ECO:0000313" key="5">
    <source>
        <dbReference type="Proteomes" id="UP001595912"/>
    </source>
</evidence>
<dbReference type="CDD" id="cd14014">
    <property type="entry name" value="STKc_PknB_like"/>
    <property type="match status" value="1"/>
</dbReference>
<keyword evidence="4" id="KW-0418">Kinase</keyword>
<feature type="region of interest" description="Disordered" evidence="1">
    <location>
        <begin position="716"/>
        <end position="776"/>
    </location>
</feature>
<dbReference type="Gene3D" id="1.10.510.10">
    <property type="entry name" value="Transferase(Phosphotransferase) domain 1"/>
    <property type="match status" value="1"/>
</dbReference>
<keyword evidence="2" id="KW-1133">Transmembrane helix</keyword>
<feature type="compositionally biased region" description="Acidic residues" evidence="1">
    <location>
        <begin position="408"/>
        <end position="418"/>
    </location>
</feature>
<dbReference type="InterPro" id="IPR000719">
    <property type="entry name" value="Prot_kinase_dom"/>
</dbReference>
<gene>
    <name evidence="4" type="ORF">ACFPIJ_54980</name>
</gene>
<feature type="region of interest" description="Disordered" evidence="1">
    <location>
        <begin position="633"/>
        <end position="682"/>
    </location>
</feature>
<dbReference type="Proteomes" id="UP001595912">
    <property type="component" value="Unassembled WGS sequence"/>
</dbReference>
<dbReference type="Pfam" id="PF00069">
    <property type="entry name" value="Pkinase"/>
    <property type="match status" value="1"/>
</dbReference>
<organism evidence="4 5">
    <name type="scientific">Dactylosporangium cerinum</name>
    <dbReference type="NCBI Taxonomy" id="1434730"/>
    <lineage>
        <taxon>Bacteria</taxon>
        <taxon>Bacillati</taxon>
        <taxon>Actinomycetota</taxon>
        <taxon>Actinomycetes</taxon>
        <taxon>Micromonosporales</taxon>
        <taxon>Micromonosporaceae</taxon>
        <taxon>Dactylosporangium</taxon>
    </lineage>
</organism>
<dbReference type="PROSITE" id="PS00108">
    <property type="entry name" value="PROTEIN_KINASE_ST"/>
    <property type="match status" value="1"/>
</dbReference>
<keyword evidence="2" id="KW-0472">Membrane</keyword>
<keyword evidence="4" id="KW-0808">Transferase</keyword>
<feature type="region of interest" description="Disordered" evidence="1">
    <location>
        <begin position="393"/>
        <end position="420"/>
    </location>
</feature>
<dbReference type="GO" id="GO:0016301">
    <property type="term" value="F:kinase activity"/>
    <property type="evidence" value="ECO:0007669"/>
    <property type="project" value="UniProtKB-KW"/>
</dbReference>
<name>A0ABV9WFX8_9ACTN</name>
<dbReference type="PROSITE" id="PS50011">
    <property type="entry name" value="PROTEIN_KINASE_DOM"/>
    <property type="match status" value="1"/>
</dbReference>
<sequence>MKTKTLLGNRYRLETEVARGAIGAVWRSYDEQTGQWVAVKVMRSEAAEVPELVDGFLGEAELLAGLDHPSVIRVHNLITGKGLLAIAMELVAGPDLRRRLRSDGPLPPAVAAEVVAQVADALAYVHAAGIVHGDVKPGNLLVPLDGGPVRLADFGVARRLDQPAGPTHATPEYVAPEVVSGGLPSPASDVYALGVVLFELICGRSPYRGGSPNDVLRRHADCVPVPPPGMPAALWPIIEACMELDPRMRPAAASIVGRLRVAEGALDGFEPLPRLPAEAVTFWVRSAEQTAPVSAPVRRVDWVPLPTAPTSPAAASAALMMAVPIKDLPTEPNGLPLGEMPTQAQGPGAFAASVRQDVADLPTAPNGIDAADVEPPTEIIVAPAAAAEEQPFAATGEPTDEAPAAADSDSDSDSDSEDPTVVVHEAPTAAVPVPEEPTVVVVSEEPPVAAVPVLEEPTVVVVSEEPPVAAVPVLEEPTVVVVSEEPPVAAVPDSEEPPAAVAEEPTVVVLAKPVEAQPAGALAALNKALAAPPAGDAVAAQEGGVLEAAGPVAEVAPAADLGHVVEVDPVADEALGAEPGPADEAGGPALVTDVPLWGGDTPEQDGNATPVAELDEPPAAEAFTAVLTPGIPHQRAAHPSVPDTVPADAIPVGAAPGGDRRSDAAVPAAAEEPSTDVVVPAAWPVLPDRANAPTGPRLDAPEDPWNALPTEVLASSASPQAGYGPPVGQELPAGHESPAAPDGLSWLRAASDESAEPAGDGVTGRSADTPADGAGRSDRRVLAGVAGAALLLILLGIGGVLLSGAFDGDGRRPAPVNATTPTGDSGASPAPSAGPSGDASPSGEPSTDGSTAPGGGGKTPTKRPSTVPSPTRSLPGIGDPLPPFPTMPSFPPPPKFPS</sequence>